<dbReference type="AlphaFoldDB" id="A0A0E0C3C2"/>
<protein>
    <submittedName>
        <fullName evidence="2">Uncharacterized protein</fullName>
    </submittedName>
</protein>
<sequence length="115" mass="13433">MAFSLERPVWRFYSTSVFSIAPRRMRSQFLPQGRKREDQRTSREEEKNRKEAPRSDQTDWRRPHRPPSWSSTMAVGGCQLARRSSLRFAPPICIFVTRSAHDPPIAARCGDWEAN</sequence>
<dbReference type="EnsemblPlants" id="OMERI01G17540.1">
    <property type="protein sequence ID" value="OMERI01G17540.1"/>
    <property type="gene ID" value="OMERI01G17540"/>
</dbReference>
<keyword evidence="3" id="KW-1185">Reference proteome</keyword>
<feature type="compositionally biased region" description="Basic and acidic residues" evidence="1">
    <location>
        <begin position="34"/>
        <end position="61"/>
    </location>
</feature>
<evidence type="ECO:0000313" key="2">
    <source>
        <dbReference type="EnsemblPlants" id="OMERI01G17540.1"/>
    </source>
</evidence>
<organism evidence="2">
    <name type="scientific">Oryza meridionalis</name>
    <dbReference type="NCBI Taxonomy" id="40149"/>
    <lineage>
        <taxon>Eukaryota</taxon>
        <taxon>Viridiplantae</taxon>
        <taxon>Streptophyta</taxon>
        <taxon>Embryophyta</taxon>
        <taxon>Tracheophyta</taxon>
        <taxon>Spermatophyta</taxon>
        <taxon>Magnoliopsida</taxon>
        <taxon>Liliopsida</taxon>
        <taxon>Poales</taxon>
        <taxon>Poaceae</taxon>
        <taxon>BOP clade</taxon>
        <taxon>Oryzoideae</taxon>
        <taxon>Oryzeae</taxon>
        <taxon>Oryzinae</taxon>
        <taxon>Oryza</taxon>
    </lineage>
</organism>
<accession>A0A0E0C3C2</accession>
<dbReference type="HOGENOM" id="CLU_2112753_0_0_1"/>
<feature type="region of interest" description="Disordered" evidence="1">
    <location>
        <begin position="27"/>
        <end position="73"/>
    </location>
</feature>
<evidence type="ECO:0000313" key="3">
    <source>
        <dbReference type="Proteomes" id="UP000008021"/>
    </source>
</evidence>
<name>A0A0E0C3C2_9ORYZ</name>
<reference evidence="2" key="2">
    <citation type="submission" date="2018-05" db="EMBL/GenBank/DDBJ databases">
        <title>OmerRS3 (Oryza meridionalis Reference Sequence Version 3).</title>
        <authorList>
            <person name="Zhang J."/>
            <person name="Kudrna D."/>
            <person name="Lee S."/>
            <person name="Talag J."/>
            <person name="Welchert J."/>
            <person name="Wing R.A."/>
        </authorList>
    </citation>
    <scope>NUCLEOTIDE SEQUENCE [LARGE SCALE GENOMIC DNA]</scope>
    <source>
        <strain evidence="2">cv. OR44</strain>
    </source>
</reference>
<proteinExistence type="predicted"/>
<evidence type="ECO:0000256" key="1">
    <source>
        <dbReference type="SAM" id="MobiDB-lite"/>
    </source>
</evidence>
<dbReference type="Proteomes" id="UP000008021">
    <property type="component" value="Chromosome 1"/>
</dbReference>
<dbReference type="Gramene" id="OMERI01G17540.1">
    <property type="protein sequence ID" value="OMERI01G17540.1"/>
    <property type="gene ID" value="OMERI01G17540"/>
</dbReference>
<reference evidence="2" key="1">
    <citation type="submission" date="2015-04" db="UniProtKB">
        <authorList>
            <consortium name="EnsemblPlants"/>
        </authorList>
    </citation>
    <scope>IDENTIFICATION</scope>
</reference>